<evidence type="ECO:0000313" key="2">
    <source>
        <dbReference type="EMBL" id="MDG5900053.1"/>
    </source>
</evidence>
<evidence type="ECO:0000256" key="1">
    <source>
        <dbReference type="SAM" id="Phobius"/>
    </source>
</evidence>
<reference evidence="2" key="1">
    <citation type="journal article" date="2019" name="Int J Environ Res Public Health">
        <title>Characterization of Chromosome-Mediated BlaOXA-894 in Shewanella xiamenensis Isolated from Pig Wastewater.</title>
        <authorList>
            <person name="Zou H."/>
            <person name="Zhou Z."/>
            <person name="Xia H."/>
            <person name="Zhao Q."/>
            <person name="Li X."/>
        </authorList>
    </citation>
    <scope>NUCLEOTIDE SEQUENCE</scope>
    <source>
        <strain evidence="2">2015oxa</strain>
    </source>
</reference>
<feature type="transmembrane region" description="Helical" evidence="1">
    <location>
        <begin position="9"/>
        <end position="29"/>
    </location>
</feature>
<keyword evidence="1" id="KW-0812">Transmembrane</keyword>
<dbReference type="AlphaFoldDB" id="A0AAW6QVU2"/>
<name>A0AAW6QVU2_9GAMM</name>
<gene>
    <name evidence="2" type="ORF">E2650_09150</name>
</gene>
<sequence>MMRYLNNQIGYPFIIIYFVVLLSVFIVNKIFLQDFKGENDFIILIVILSIILLMTFKLRVSIEDKKLTLSYGIGLFKKRFDLSDVANVSMVKNKWYCGWGMRISSEGAIYNISGFEGVKIDFRSGVSIVVGTNKPLELYQALKTFTS</sequence>
<protein>
    <recommendedName>
        <fullName evidence="3">Bacterial Pleckstrin homology domain-containing protein</fullName>
    </recommendedName>
</protein>
<organism evidence="2">
    <name type="scientific">Shewanella xiamenensis</name>
    <dbReference type="NCBI Taxonomy" id="332186"/>
    <lineage>
        <taxon>Bacteria</taxon>
        <taxon>Pseudomonadati</taxon>
        <taxon>Pseudomonadota</taxon>
        <taxon>Gammaproteobacteria</taxon>
        <taxon>Alteromonadales</taxon>
        <taxon>Shewanellaceae</taxon>
        <taxon>Shewanella</taxon>
    </lineage>
</organism>
<feature type="transmembrane region" description="Helical" evidence="1">
    <location>
        <begin position="41"/>
        <end position="60"/>
    </location>
</feature>
<accession>A0AAW6QVU2</accession>
<dbReference type="Proteomes" id="UP001152518">
    <property type="component" value="Unassembled WGS sequence"/>
</dbReference>
<comment type="caution">
    <text evidence="2">The sequence shown here is derived from an EMBL/GenBank/DDBJ whole genome shotgun (WGS) entry which is preliminary data.</text>
</comment>
<reference evidence="2" key="2">
    <citation type="submission" date="2019-04" db="EMBL/GenBank/DDBJ databases">
        <authorList>
            <person name="Zou H."/>
        </authorList>
    </citation>
    <scope>NUCLEOTIDE SEQUENCE</scope>
    <source>
        <strain evidence="2">2015oxa</strain>
    </source>
</reference>
<keyword evidence="1" id="KW-0472">Membrane</keyword>
<proteinExistence type="predicted"/>
<keyword evidence="1" id="KW-1133">Transmembrane helix</keyword>
<evidence type="ECO:0008006" key="3">
    <source>
        <dbReference type="Google" id="ProtNLM"/>
    </source>
</evidence>
<dbReference type="EMBL" id="SUNE01000005">
    <property type="protein sequence ID" value="MDG5900053.1"/>
    <property type="molecule type" value="Genomic_DNA"/>
</dbReference>